<reference evidence="1" key="1">
    <citation type="submission" date="2022-07" db="EMBL/GenBank/DDBJ databases">
        <title>Phylogenomic reconstructions and comparative analyses of Kickxellomycotina fungi.</title>
        <authorList>
            <person name="Reynolds N.K."/>
            <person name="Stajich J.E."/>
            <person name="Barry K."/>
            <person name="Grigoriev I.V."/>
            <person name="Crous P."/>
            <person name="Smith M.E."/>
        </authorList>
    </citation>
    <scope>NUCLEOTIDE SEQUENCE</scope>
    <source>
        <strain evidence="1">BCRC 34780</strain>
    </source>
</reference>
<name>A0ACC1KQL9_9FUNG</name>
<sequence>MQFFLDDSAAAPIQLFSVSNAPQRRHHCAAAASREAPPAVARGDRCVPGYPYIRFASEDDYDGSYPFDAFQDLRSAYGASPLVEFQGQMRGLLQQRAQAHLRRELLEKQL</sequence>
<protein>
    <submittedName>
        <fullName evidence="1">Uncharacterized protein</fullName>
    </submittedName>
</protein>
<accession>A0ACC1KQL9</accession>
<feature type="non-terminal residue" evidence="1">
    <location>
        <position position="110"/>
    </location>
</feature>
<dbReference type="EMBL" id="JANBUN010002835">
    <property type="protein sequence ID" value="KAJ2793559.1"/>
    <property type="molecule type" value="Genomic_DNA"/>
</dbReference>
<evidence type="ECO:0000313" key="1">
    <source>
        <dbReference type="EMBL" id="KAJ2793559.1"/>
    </source>
</evidence>
<keyword evidence="2" id="KW-1185">Reference proteome</keyword>
<comment type="caution">
    <text evidence="1">The sequence shown here is derived from an EMBL/GenBank/DDBJ whole genome shotgun (WGS) entry which is preliminary data.</text>
</comment>
<dbReference type="Proteomes" id="UP001140087">
    <property type="component" value="Unassembled WGS sequence"/>
</dbReference>
<organism evidence="1 2">
    <name type="scientific">Coemansia helicoidea</name>
    <dbReference type="NCBI Taxonomy" id="1286919"/>
    <lineage>
        <taxon>Eukaryota</taxon>
        <taxon>Fungi</taxon>
        <taxon>Fungi incertae sedis</taxon>
        <taxon>Zoopagomycota</taxon>
        <taxon>Kickxellomycotina</taxon>
        <taxon>Kickxellomycetes</taxon>
        <taxon>Kickxellales</taxon>
        <taxon>Kickxellaceae</taxon>
        <taxon>Coemansia</taxon>
    </lineage>
</organism>
<gene>
    <name evidence="1" type="ORF">H4R21_005845</name>
</gene>
<proteinExistence type="predicted"/>
<evidence type="ECO:0000313" key="2">
    <source>
        <dbReference type="Proteomes" id="UP001140087"/>
    </source>
</evidence>